<dbReference type="RefSeq" id="WP_268922341.1">
    <property type="nucleotide sequence ID" value="NZ_JAPTGC010000003.1"/>
</dbReference>
<sequence>MTTQYPTPAAVLTAVQHTCPTPGNPYEEALWHTRLAETCETLAADARSIARSAINTIETNGITHPDYTIIRPVKTISRVNLDKLKTLFPRIAEKLTHIRACDAEKLIGRTELCHLTEEIAGDRILPYLRINISDLAKELSPAELPAYLITTQKPLDPCIIRREDTHVLV</sequence>
<protein>
    <submittedName>
        <fullName evidence="1">Uncharacterized protein</fullName>
    </submittedName>
</protein>
<dbReference type="Proteomes" id="UP001141336">
    <property type="component" value="Unassembled WGS sequence"/>
</dbReference>
<reference evidence="1" key="1">
    <citation type="submission" date="2022-12" db="EMBL/GenBank/DDBJ databases">
        <title>Isolation and characterisation of novel Methanocorpusculum spp. from native Australian herbivores indicates the genus is ancestrally host-associated.</title>
        <authorList>
            <person name="Volmer J.G."/>
            <person name="Soo R.M."/>
            <person name="Evans P.N."/>
            <person name="Hoedt E.C."/>
            <person name="Astorga Alsina A.L."/>
            <person name="Woodcroft B.J."/>
            <person name="Tyson G.W."/>
            <person name="Hugenholtz P."/>
            <person name="Morrison M."/>
        </authorList>
    </citation>
    <scope>NUCLEOTIDE SEQUENCE</scope>
    <source>
        <strain evidence="1">CW153</strain>
    </source>
</reference>
<keyword evidence="2" id="KW-1185">Reference proteome</keyword>
<evidence type="ECO:0000313" key="2">
    <source>
        <dbReference type="Proteomes" id="UP001141336"/>
    </source>
</evidence>
<comment type="caution">
    <text evidence="1">The sequence shown here is derived from an EMBL/GenBank/DDBJ whole genome shotgun (WGS) entry which is preliminary data.</text>
</comment>
<accession>A0ABT4ILY8</accession>
<evidence type="ECO:0000313" key="1">
    <source>
        <dbReference type="EMBL" id="MCZ0862125.1"/>
    </source>
</evidence>
<gene>
    <name evidence="1" type="ORF">O0S09_02500</name>
</gene>
<name>A0ABT4ILY8_9EURY</name>
<organism evidence="1 2">
    <name type="scientific">Methanocorpusculum vombati</name>
    <dbReference type="NCBI Taxonomy" id="3002864"/>
    <lineage>
        <taxon>Archaea</taxon>
        <taxon>Methanobacteriati</taxon>
        <taxon>Methanobacteriota</taxon>
        <taxon>Stenosarchaea group</taxon>
        <taxon>Methanomicrobia</taxon>
        <taxon>Methanomicrobiales</taxon>
        <taxon>Methanocorpusculaceae</taxon>
        <taxon>Methanocorpusculum</taxon>
    </lineage>
</organism>
<proteinExistence type="predicted"/>
<dbReference type="EMBL" id="JAPTGC010000003">
    <property type="protein sequence ID" value="MCZ0862125.1"/>
    <property type="molecule type" value="Genomic_DNA"/>
</dbReference>